<accession>A0A938YNK1</accession>
<feature type="domain" description="Proliferating cell nuclear antigen PCNA C-terminal" evidence="7">
    <location>
        <begin position="125"/>
        <end position="243"/>
    </location>
</feature>
<gene>
    <name evidence="3 8" type="primary">pcn</name>
    <name evidence="8" type="ORF">JW744_03205</name>
</gene>
<evidence type="ECO:0000313" key="9">
    <source>
        <dbReference type="Proteomes" id="UP000809243"/>
    </source>
</evidence>
<dbReference type="GO" id="GO:0003677">
    <property type="term" value="F:DNA binding"/>
    <property type="evidence" value="ECO:0007669"/>
    <property type="project" value="UniProtKB-UniRule"/>
</dbReference>
<dbReference type="NCBIfam" id="TIGR00590">
    <property type="entry name" value="pcna"/>
    <property type="match status" value="1"/>
</dbReference>
<evidence type="ECO:0000256" key="1">
    <source>
        <dbReference type="ARBA" id="ARBA00010462"/>
    </source>
</evidence>
<dbReference type="PANTHER" id="PTHR11352:SF0">
    <property type="entry name" value="PROLIFERATING CELL NUCLEAR ANTIGEN"/>
    <property type="match status" value="1"/>
</dbReference>
<evidence type="ECO:0000256" key="4">
    <source>
        <dbReference type="RuleBase" id="RU003671"/>
    </source>
</evidence>
<proteinExistence type="inferred from homology"/>
<evidence type="ECO:0000313" key="8">
    <source>
        <dbReference type="EMBL" id="MBN2067449.1"/>
    </source>
</evidence>
<comment type="function">
    <text evidence="5">Sliding clamp subunit. Responsible for tethering the catalytic subunit of DNA polymerase to DNA during high-speed replication.</text>
</comment>
<comment type="function">
    <text evidence="3">Sliding clamp subunit that acts as a moving platform for DNA processing. Responsible for tethering the catalytic subunit of DNA polymerase and other proteins to DNA during high-speed replication.</text>
</comment>
<dbReference type="InterPro" id="IPR022648">
    <property type="entry name" value="Pr_cel_nuc_antig_N"/>
</dbReference>
<keyword evidence="3 4" id="KW-0235">DNA replication</keyword>
<protein>
    <recommendedName>
        <fullName evidence="3">DNA polymerase sliding clamp</fullName>
    </recommendedName>
    <alternativeName>
        <fullName evidence="3">Proliferating cell nuclear antigen homolog</fullName>
        <shortName evidence="3">PCNA</shortName>
    </alternativeName>
</protein>
<organism evidence="8 9">
    <name type="scientific">Candidatus Iainarchaeum sp</name>
    <dbReference type="NCBI Taxonomy" id="3101447"/>
    <lineage>
        <taxon>Archaea</taxon>
        <taxon>Candidatus Iainarchaeota</taxon>
        <taxon>Candidatus Iainarchaeia</taxon>
        <taxon>Candidatus Iainarchaeales</taxon>
        <taxon>Candidatus Iainarchaeaceae</taxon>
        <taxon>Candidatus Iainarchaeum</taxon>
    </lineage>
</organism>
<dbReference type="Gene3D" id="3.70.10.10">
    <property type="match status" value="1"/>
</dbReference>
<dbReference type="InterPro" id="IPR046938">
    <property type="entry name" value="DNA_clamp_sf"/>
</dbReference>
<feature type="domain" description="Proliferating cell nuclear antigen PCNA N-terminal" evidence="6">
    <location>
        <begin position="2"/>
        <end position="106"/>
    </location>
</feature>
<comment type="subunit">
    <text evidence="3">Homotrimer. The subunits circularize to form a toroid; DNA passes through its center. Replication factor C (RFC) is required to load the toroid on the DNA.</text>
</comment>
<dbReference type="GO" id="GO:0006275">
    <property type="term" value="P:regulation of DNA replication"/>
    <property type="evidence" value="ECO:0007669"/>
    <property type="project" value="UniProtKB-UniRule"/>
</dbReference>
<dbReference type="AlphaFoldDB" id="A0A938YNK1"/>
<dbReference type="EMBL" id="JAFGDB010000052">
    <property type="protein sequence ID" value="MBN2067449.1"/>
    <property type="molecule type" value="Genomic_DNA"/>
</dbReference>
<dbReference type="HAMAP" id="MF_00317">
    <property type="entry name" value="DNApol_clamp_arch"/>
    <property type="match status" value="1"/>
</dbReference>
<dbReference type="Pfam" id="PF00705">
    <property type="entry name" value="PCNA_N"/>
    <property type="match status" value="1"/>
</dbReference>
<comment type="similarity">
    <text evidence="1 3 4">Belongs to the PCNA family.</text>
</comment>
<keyword evidence="2 3" id="KW-0238">DNA-binding</keyword>
<dbReference type="GO" id="GO:0030337">
    <property type="term" value="F:DNA polymerase processivity factor activity"/>
    <property type="evidence" value="ECO:0007669"/>
    <property type="project" value="UniProtKB-UniRule"/>
</dbReference>
<dbReference type="InterPro" id="IPR022649">
    <property type="entry name" value="Pr_cel_nuc_antig_C"/>
</dbReference>
<dbReference type="InterPro" id="IPR000730">
    <property type="entry name" value="Pr_cel_nuc_antig"/>
</dbReference>
<comment type="caution">
    <text evidence="8">The sequence shown here is derived from an EMBL/GenBank/DDBJ whole genome shotgun (WGS) entry which is preliminary data.</text>
</comment>
<sequence>MELVLERAADFQKSIEAIAVLIDEAEFIADEKGLRLKATDPSQISMVDFSLGKGAFKKFDAKSGTKIGLDLDYLRQVMGRAKPDDQLTIELADNDNRLHVRFKGVAARRFQVPLIDISSGQLPNPKIEFDATIKLKACVLQDALKDASLISSHVSMGIAKDRFFVKADSSKGNLHNETERDKKNLIELSASKEVASMFPLDYLQDMLKAASSDTVVELKMKDNAPVELRYNIGEAEIKYLLAPRIESD</sequence>
<evidence type="ECO:0000259" key="7">
    <source>
        <dbReference type="Pfam" id="PF02747"/>
    </source>
</evidence>
<dbReference type="SUPFAM" id="SSF55979">
    <property type="entry name" value="DNA clamp"/>
    <property type="match status" value="2"/>
</dbReference>
<dbReference type="Proteomes" id="UP000809243">
    <property type="component" value="Unassembled WGS sequence"/>
</dbReference>
<reference evidence="8" key="1">
    <citation type="submission" date="2021-01" db="EMBL/GenBank/DDBJ databases">
        <title>Active Sulfur Cycling in an Early Earth Analoge.</title>
        <authorList>
            <person name="Hahn C.R."/>
            <person name="Youssef N.H."/>
            <person name="Elshahed M."/>
        </authorList>
    </citation>
    <scope>NUCLEOTIDE SEQUENCE</scope>
    <source>
        <strain evidence="8">Zod_Metabat.1151</strain>
    </source>
</reference>
<evidence type="ECO:0000256" key="3">
    <source>
        <dbReference type="HAMAP-Rule" id="MF_00317"/>
    </source>
</evidence>
<dbReference type="Pfam" id="PF02747">
    <property type="entry name" value="PCNA_C"/>
    <property type="match status" value="1"/>
</dbReference>
<evidence type="ECO:0000259" key="6">
    <source>
        <dbReference type="Pfam" id="PF00705"/>
    </source>
</evidence>
<dbReference type="CDD" id="cd00577">
    <property type="entry name" value="PCNA"/>
    <property type="match status" value="1"/>
</dbReference>
<evidence type="ECO:0000256" key="5">
    <source>
        <dbReference type="RuleBase" id="RU003673"/>
    </source>
</evidence>
<name>A0A938YNK1_9ARCH</name>
<dbReference type="PRINTS" id="PR00339">
    <property type="entry name" value="PCNACYCLIN"/>
</dbReference>
<evidence type="ECO:0000256" key="2">
    <source>
        <dbReference type="ARBA" id="ARBA00023125"/>
    </source>
</evidence>
<dbReference type="GO" id="GO:0006272">
    <property type="term" value="P:leading strand elongation"/>
    <property type="evidence" value="ECO:0007669"/>
    <property type="project" value="TreeGrafter"/>
</dbReference>
<dbReference type="PANTHER" id="PTHR11352">
    <property type="entry name" value="PROLIFERATING CELL NUCLEAR ANTIGEN"/>
    <property type="match status" value="1"/>
</dbReference>